<keyword evidence="1" id="KW-0862">Zinc</keyword>
<evidence type="ECO:0000256" key="1">
    <source>
        <dbReference type="ARBA" id="ARBA00022833"/>
    </source>
</evidence>
<dbReference type="AlphaFoldDB" id="X0UU26"/>
<dbReference type="PANTHER" id="PTHR43808">
    <property type="entry name" value="ACETYLORNITHINE DEACETYLASE"/>
    <property type="match status" value="1"/>
</dbReference>
<feature type="non-terminal residue" evidence="2">
    <location>
        <position position="211"/>
    </location>
</feature>
<comment type="caution">
    <text evidence="2">The sequence shown here is derived from an EMBL/GenBank/DDBJ whole genome shotgun (WGS) entry which is preliminary data.</text>
</comment>
<organism evidence="2">
    <name type="scientific">marine sediment metagenome</name>
    <dbReference type="NCBI Taxonomy" id="412755"/>
    <lineage>
        <taxon>unclassified sequences</taxon>
        <taxon>metagenomes</taxon>
        <taxon>ecological metagenomes</taxon>
    </lineage>
</organism>
<sequence length="211" mass="23168">MDQTVLSEALSRIDEARIVDLAKELVRVPSVSGEERAVMHRARELLEAVGVEAEFHGSEERPIINAVLNPGAERLLVFNGHLDVVPIAKSDAWTKAPWDPVLEDGRLYGRGASDMKSSCAVMIHVLEILKDMGLPLTVGVHLVPDEERGAAFGSKVLVEKITRGEMRRPDYVVIGEQSNLKVRVAERGMFGFQVKFYGRAAHTAASRTTGI</sequence>
<protein>
    <recommendedName>
        <fullName evidence="3">Peptidase M20 dimerisation domain-containing protein</fullName>
    </recommendedName>
</protein>
<dbReference type="SUPFAM" id="SSF53187">
    <property type="entry name" value="Zn-dependent exopeptidases"/>
    <property type="match status" value="1"/>
</dbReference>
<dbReference type="PANTHER" id="PTHR43808:SF8">
    <property type="entry name" value="PEPTIDASE M20 DIMERISATION DOMAIN-CONTAINING PROTEIN"/>
    <property type="match status" value="1"/>
</dbReference>
<gene>
    <name evidence="2" type="ORF">S01H1_45918</name>
</gene>
<dbReference type="Gene3D" id="3.40.630.10">
    <property type="entry name" value="Zn peptidases"/>
    <property type="match status" value="1"/>
</dbReference>
<dbReference type="InterPro" id="IPR050072">
    <property type="entry name" value="Peptidase_M20A"/>
</dbReference>
<evidence type="ECO:0008006" key="3">
    <source>
        <dbReference type="Google" id="ProtNLM"/>
    </source>
</evidence>
<dbReference type="Pfam" id="PF01546">
    <property type="entry name" value="Peptidase_M20"/>
    <property type="match status" value="1"/>
</dbReference>
<reference evidence="2" key="1">
    <citation type="journal article" date="2014" name="Front. Microbiol.">
        <title>High frequency of phylogenetically diverse reductive dehalogenase-homologous genes in deep subseafloor sedimentary metagenomes.</title>
        <authorList>
            <person name="Kawai M."/>
            <person name="Futagami T."/>
            <person name="Toyoda A."/>
            <person name="Takaki Y."/>
            <person name="Nishi S."/>
            <person name="Hori S."/>
            <person name="Arai W."/>
            <person name="Tsubouchi T."/>
            <person name="Morono Y."/>
            <person name="Uchiyama I."/>
            <person name="Ito T."/>
            <person name="Fujiyama A."/>
            <person name="Inagaki F."/>
            <person name="Takami H."/>
        </authorList>
    </citation>
    <scope>NUCLEOTIDE SEQUENCE</scope>
    <source>
        <strain evidence="2">Expedition CK06-06</strain>
    </source>
</reference>
<dbReference type="EMBL" id="BARS01029377">
    <property type="protein sequence ID" value="GAG03798.1"/>
    <property type="molecule type" value="Genomic_DNA"/>
</dbReference>
<accession>X0UU26</accession>
<dbReference type="InterPro" id="IPR002933">
    <property type="entry name" value="Peptidase_M20"/>
</dbReference>
<proteinExistence type="predicted"/>
<evidence type="ECO:0000313" key="2">
    <source>
        <dbReference type="EMBL" id="GAG03798.1"/>
    </source>
</evidence>
<name>X0UU26_9ZZZZ</name>
<dbReference type="GO" id="GO:0016787">
    <property type="term" value="F:hydrolase activity"/>
    <property type="evidence" value="ECO:0007669"/>
    <property type="project" value="InterPro"/>
</dbReference>